<feature type="compositionally biased region" description="Acidic residues" evidence="1">
    <location>
        <begin position="50"/>
        <end position="93"/>
    </location>
</feature>
<accession>A0A9N8EKS8</accession>
<name>A0A9N8EKS8_9STRA</name>
<gene>
    <name evidence="2" type="ORF">SEMRO_1144_G246140.1</name>
</gene>
<comment type="caution">
    <text evidence="2">The sequence shown here is derived from an EMBL/GenBank/DDBJ whole genome shotgun (WGS) entry which is preliminary data.</text>
</comment>
<protein>
    <submittedName>
        <fullName evidence="2">Uncharacterized protein</fullName>
    </submittedName>
</protein>
<evidence type="ECO:0000256" key="1">
    <source>
        <dbReference type="SAM" id="MobiDB-lite"/>
    </source>
</evidence>
<dbReference type="AlphaFoldDB" id="A0A9N8EKS8"/>
<dbReference type="EMBL" id="CAICTM010001142">
    <property type="protein sequence ID" value="CAB9520904.1"/>
    <property type="molecule type" value="Genomic_DNA"/>
</dbReference>
<reference evidence="2" key="1">
    <citation type="submission" date="2020-06" db="EMBL/GenBank/DDBJ databases">
        <authorList>
            <consortium name="Plant Systems Biology data submission"/>
        </authorList>
    </citation>
    <scope>NUCLEOTIDE SEQUENCE</scope>
    <source>
        <strain evidence="2">D6</strain>
    </source>
</reference>
<evidence type="ECO:0000313" key="2">
    <source>
        <dbReference type="EMBL" id="CAB9520904.1"/>
    </source>
</evidence>
<feature type="region of interest" description="Disordered" evidence="1">
    <location>
        <begin position="1"/>
        <end position="118"/>
    </location>
</feature>
<dbReference type="Proteomes" id="UP001153069">
    <property type="component" value="Unassembled WGS sequence"/>
</dbReference>
<evidence type="ECO:0000313" key="3">
    <source>
        <dbReference type="Proteomes" id="UP001153069"/>
    </source>
</evidence>
<organism evidence="2 3">
    <name type="scientific">Seminavis robusta</name>
    <dbReference type="NCBI Taxonomy" id="568900"/>
    <lineage>
        <taxon>Eukaryota</taxon>
        <taxon>Sar</taxon>
        <taxon>Stramenopiles</taxon>
        <taxon>Ochrophyta</taxon>
        <taxon>Bacillariophyta</taxon>
        <taxon>Bacillariophyceae</taxon>
        <taxon>Bacillariophycidae</taxon>
        <taxon>Naviculales</taxon>
        <taxon>Naviculaceae</taxon>
        <taxon>Seminavis</taxon>
    </lineage>
</organism>
<proteinExistence type="predicted"/>
<keyword evidence="3" id="KW-1185">Reference proteome</keyword>
<sequence length="118" mass="13037">MSEPERDPTVATNEMDNLDESDNVAPAEGGVEEVAEQTDPIVADATQVVAEDETSLTEQEEDAALQQGDEEQGTTVAEQEDEEQEATVVEQEDESIHKAEEDEQVVPVVDKRRRQKLL</sequence>